<feature type="domain" description="Protein root UVB sensitive/RUS" evidence="2">
    <location>
        <begin position="114"/>
        <end position="353"/>
    </location>
</feature>
<dbReference type="InterPro" id="IPR006968">
    <property type="entry name" value="RUS_fam"/>
</dbReference>
<dbReference type="AlphaFoldDB" id="A0A1D1Z6A8"/>
<evidence type="ECO:0000259" key="2">
    <source>
        <dbReference type="Pfam" id="PF04884"/>
    </source>
</evidence>
<reference evidence="4" key="1">
    <citation type="submission" date="2015-07" db="EMBL/GenBank/DDBJ databases">
        <title>Transcriptome Assembly of Anthurium amnicola.</title>
        <authorList>
            <person name="Suzuki J."/>
        </authorList>
    </citation>
    <scope>NUCLEOTIDE SEQUENCE</scope>
</reference>
<gene>
    <name evidence="4" type="primary">DDB_G0277179_4</name>
    <name evidence="4" type="ORF">g.92755</name>
</gene>
<proteinExistence type="inferred from homology"/>
<accession>A0A1D1Z6A8</accession>
<sequence>MAVQLRLEPTITMGIAYPSFPGKSAASAEKWGRGCRHRCPSLRSGGGVGPGARQQVGDEDGASVRRWSLVERYGDGTAKRYTLDGYSRLHTSWDKGGCPKDVGGEGTSLVGLSWLPDALKNFILPEGFPGSVSDDYLEYMILQFPTNVTGWVCHTLVTSSLLKAVGVGSFSGTTAAASAAAIRWVSKDGFGAIGRLLIGGRFGKLFDDDPKLWRMYADFIGSAGSIFDLSTQLYPEYFLPIASLGNLTKAIARGLKDPSFRVIQNHFAISGNLGEVAAKEEVWEVAAQLLGLVVGILILDISGLQTSYSILALTWLCARLLHLWLRYLSLSVLRFSTINSKRARVLVKSHISNNTTPGYVACNREEDILSWEQFLRPSIVFGVSLERMISWDSSSQMAQALLKLYSKERYILFVDRDQPGEPKFLVSFKVGATSLSVLRSMWQAYWLHSHWGGSDNVLEKVEESLVELGGGGFDDFVDKLERSGWDTSMIDLRVPQGSLLEEVEDYLESR</sequence>
<dbReference type="PANTHER" id="PTHR12770">
    <property type="entry name" value="RUS1 FAMILY PROTEIN C16ORF58"/>
    <property type="match status" value="1"/>
</dbReference>
<dbReference type="Pfam" id="PF04884">
    <property type="entry name" value="UVB_sens_prot"/>
    <property type="match status" value="1"/>
</dbReference>
<dbReference type="EMBL" id="GDJX01005476">
    <property type="protein sequence ID" value="JAT62460.1"/>
    <property type="molecule type" value="Transcribed_RNA"/>
</dbReference>
<dbReference type="InterPro" id="IPR054549">
    <property type="entry name" value="UVB_sens_RUS_dom"/>
</dbReference>
<organism evidence="4">
    <name type="scientific">Anthurium amnicola</name>
    <dbReference type="NCBI Taxonomy" id="1678845"/>
    <lineage>
        <taxon>Eukaryota</taxon>
        <taxon>Viridiplantae</taxon>
        <taxon>Streptophyta</taxon>
        <taxon>Embryophyta</taxon>
        <taxon>Tracheophyta</taxon>
        <taxon>Spermatophyta</taxon>
        <taxon>Magnoliopsida</taxon>
        <taxon>Liliopsida</taxon>
        <taxon>Araceae</taxon>
        <taxon>Pothoideae</taxon>
        <taxon>Potheae</taxon>
        <taxon>Anthurium</taxon>
    </lineage>
</organism>
<protein>
    <submittedName>
        <fullName evidence="4">UPF0420 protein</fullName>
    </submittedName>
</protein>
<evidence type="ECO:0000256" key="1">
    <source>
        <dbReference type="ARBA" id="ARBA00007558"/>
    </source>
</evidence>
<comment type="similarity">
    <text evidence="1">Belongs to the RUS1 family.</text>
</comment>
<evidence type="ECO:0000313" key="4">
    <source>
        <dbReference type="EMBL" id="JAT62460.1"/>
    </source>
</evidence>
<dbReference type="InterPro" id="IPR055412">
    <property type="entry name" value="UVB_sens_C"/>
</dbReference>
<dbReference type="Pfam" id="PF24160">
    <property type="entry name" value="UVB_sens_C"/>
    <property type="match status" value="1"/>
</dbReference>
<dbReference type="PANTHER" id="PTHR12770:SF27">
    <property type="entry name" value="PROTEIN ROOT UVB SENSITIVE 5"/>
    <property type="match status" value="1"/>
</dbReference>
<name>A0A1D1Z6A8_9ARAE</name>
<evidence type="ECO:0000259" key="3">
    <source>
        <dbReference type="Pfam" id="PF24160"/>
    </source>
</evidence>
<feature type="domain" description="Root UVB sensitive protein C-terminal" evidence="3">
    <location>
        <begin position="362"/>
        <end position="492"/>
    </location>
</feature>